<dbReference type="PANTHER" id="PTHR43586:SF8">
    <property type="entry name" value="CYSTEINE DESULFURASE 1, CHLOROPLASTIC"/>
    <property type="match status" value="1"/>
</dbReference>
<dbReference type="PROSITE" id="PS00595">
    <property type="entry name" value="AA_TRANSFER_CLASS_5"/>
    <property type="match status" value="1"/>
</dbReference>
<comment type="cofactor">
    <cofactor evidence="1 7">
        <name>pyridoxal 5'-phosphate</name>
        <dbReference type="ChEBI" id="CHEBI:597326"/>
    </cofactor>
</comment>
<evidence type="ECO:0000256" key="6">
    <source>
        <dbReference type="ARBA" id="ARBA00050776"/>
    </source>
</evidence>
<dbReference type="InterPro" id="IPR015424">
    <property type="entry name" value="PyrdxlP-dep_Trfase"/>
</dbReference>
<proteinExistence type="inferred from homology"/>
<dbReference type="InterPro" id="IPR020578">
    <property type="entry name" value="Aminotrans_V_PyrdxlP_BS"/>
</dbReference>
<protein>
    <recommendedName>
        <fullName evidence="3 8">Cysteine desulfurase</fullName>
        <ecNumber evidence="3 8">2.8.1.7</ecNumber>
    </recommendedName>
</protein>
<organism evidence="10">
    <name type="scientific">uncultured Thermomicrobiales bacterium</name>
    <dbReference type="NCBI Taxonomy" id="1645740"/>
    <lineage>
        <taxon>Bacteria</taxon>
        <taxon>Pseudomonadati</taxon>
        <taxon>Thermomicrobiota</taxon>
        <taxon>Thermomicrobia</taxon>
        <taxon>Thermomicrobiales</taxon>
        <taxon>environmental samples</taxon>
    </lineage>
</organism>
<dbReference type="InterPro" id="IPR010970">
    <property type="entry name" value="Cys_dSase_SufS"/>
</dbReference>
<evidence type="ECO:0000256" key="8">
    <source>
        <dbReference type="RuleBase" id="RU004506"/>
    </source>
</evidence>
<dbReference type="SUPFAM" id="SSF53383">
    <property type="entry name" value="PLP-dependent transferases"/>
    <property type="match status" value="1"/>
</dbReference>
<dbReference type="GO" id="GO:0030170">
    <property type="term" value="F:pyridoxal phosphate binding"/>
    <property type="evidence" value="ECO:0007669"/>
    <property type="project" value="UniProtKB-UniRule"/>
</dbReference>
<dbReference type="CDD" id="cd06453">
    <property type="entry name" value="SufS_like"/>
    <property type="match status" value="1"/>
</dbReference>
<dbReference type="InterPro" id="IPR000192">
    <property type="entry name" value="Aminotrans_V_dom"/>
</dbReference>
<keyword evidence="4 8" id="KW-0808">Transferase</keyword>
<dbReference type="NCBIfam" id="TIGR01979">
    <property type="entry name" value="sufS"/>
    <property type="match status" value="1"/>
</dbReference>
<dbReference type="Gene3D" id="3.90.1150.10">
    <property type="entry name" value="Aspartate Aminotransferase, domain 1"/>
    <property type="match status" value="1"/>
</dbReference>
<dbReference type="EC" id="2.8.1.7" evidence="3 8"/>
<feature type="domain" description="Aminotransferase class V" evidence="9">
    <location>
        <begin position="36"/>
        <end position="407"/>
    </location>
</feature>
<evidence type="ECO:0000313" key="10">
    <source>
        <dbReference type="EMBL" id="CAA9527792.1"/>
    </source>
</evidence>
<evidence type="ECO:0000259" key="9">
    <source>
        <dbReference type="Pfam" id="PF00266"/>
    </source>
</evidence>
<reference evidence="10" key="1">
    <citation type="submission" date="2020-02" db="EMBL/GenBank/DDBJ databases">
        <authorList>
            <person name="Meier V. D."/>
        </authorList>
    </citation>
    <scope>NUCLEOTIDE SEQUENCE</scope>
    <source>
        <strain evidence="10">AVDCRST_MAG73</strain>
    </source>
</reference>
<evidence type="ECO:0000256" key="5">
    <source>
        <dbReference type="ARBA" id="ARBA00022898"/>
    </source>
</evidence>
<name>A0A6J4TN13_9BACT</name>
<comment type="similarity">
    <text evidence="2 8">Belongs to the class-V pyridoxal-phosphate-dependent aminotransferase family. Csd subfamily.</text>
</comment>
<evidence type="ECO:0000256" key="2">
    <source>
        <dbReference type="ARBA" id="ARBA00010447"/>
    </source>
</evidence>
<keyword evidence="5 8" id="KW-0663">Pyridoxal phosphate</keyword>
<evidence type="ECO:0000256" key="3">
    <source>
        <dbReference type="ARBA" id="ARBA00012239"/>
    </source>
</evidence>
<accession>A0A6J4TN13</accession>
<dbReference type="GO" id="GO:0006534">
    <property type="term" value="P:cysteine metabolic process"/>
    <property type="evidence" value="ECO:0007669"/>
    <property type="project" value="UniProtKB-UniRule"/>
</dbReference>
<dbReference type="Pfam" id="PF00266">
    <property type="entry name" value="Aminotran_5"/>
    <property type="match status" value="1"/>
</dbReference>
<dbReference type="PANTHER" id="PTHR43586">
    <property type="entry name" value="CYSTEINE DESULFURASE"/>
    <property type="match status" value="1"/>
</dbReference>
<evidence type="ECO:0000256" key="7">
    <source>
        <dbReference type="RuleBase" id="RU004504"/>
    </source>
</evidence>
<dbReference type="EMBL" id="CADCWE010000040">
    <property type="protein sequence ID" value="CAA9527792.1"/>
    <property type="molecule type" value="Genomic_DNA"/>
</dbReference>
<dbReference type="GO" id="GO:0031071">
    <property type="term" value="F:cysteine desulfurase activity"/>
    <property type="evidence" value="ECO:0007669"/>
    <property type="project" value="UniProtKB-UniRule"/>
</dbReference>
<dbReference type="InterPro" id="IPR015422">
    <property type="entry name" value="PyrdxlP-dep_Trfase_small"/>
</dbReference>
<gene>
    <name evidence="10" type="ORF">AVDCRST_MAG73-654</name>
</gene>
<dbReference type="Gene3D" id="3.40.640.10">
    <property type="entry name" value="Type I PLP-dependent aspartate aminotransferase-like (Major domain)"/>
    <property type="match status" value="1"/>
</dbReference>
<comment type="function">
    <text evidence="8">Catalyzes the removal of elemental sulfur and selenium atoms from L-cysteine, L-cystine, L-selenocysteine, and L-selenocystine to produce L-alanine.</text>
</comment>
<comment type="catalytic activity">
    <reaction evidence="6 8">
        <text>(sulfur carrier)-H + L-cysteine = (sulfur carrier)-SH + L-alanine</text>
        <dbReference type="Rhea" id="RHEA:43892"/>
        <dbReference type="Rhea" id="RHEA-COMP:14737"/>
        <dbReference type="Rhea" id="RHEA-COMP:14739"/>
        <dbReference type="ChEBI" id="CHEBI:29917"/>
        <dbReference type="ChEBI" id="CHEBI:35235"/>
        <dbReference type="ChEBI" id="CHEBI:57972"/>
        <dbReference type="ChEBI" id="CHEBI:64428"/>
        <dbReference type="EC" id="2.8.1.7"/>
    </reaction>
</comment>
<evidence type="ECO:0000256" key="1">
    <source>
        <dbReference type="ARBA" id="ARBA00001933"/>
    </source>
</evidence>
<evidence type="ECO:0000256" key="4">
    <source>
        <dbReference type="ARBA" id="ARBA00022679"/>
    </source>
</evidence>
<sequence>MTPQPAIATTPFDAAAVRADFPILTQEPAPGEPSLVFLDSAASSQKPAAVIEALDDYYRAANANIHRGVYRLSELSTGRYEQARHLVADFVGAASPRECVFVRNTTEAINLVAHAWGRKHIAAGDLIVLTVMDHHSNLVPWQLLAEEKGAELAHVTVTPDGRLDLDHLDALLRREPKLVAFPHVSNSLGTLNDAAEITRRAKAAGATVLIDGAQSVPHLPADVQALGCDFLAFSGHKMLGPMGSGVLWGKKAVLDALPPFMGGGSMIRTVELTRSTWADVPARFEAGTPAVADAIGLGAAIEYLSALGMDAVRAHERDLLAYALPRLAEIPGMTLLGPSDPVHQSGVVSFTLGDIHPHDVAAILDAEGVAVRAGHHCTQPLLRHLGLVATTRASFYVYNTEADVDRLVSALHAANRVFGLT</sequence>
<dbReference type="InterPro" id="IPR015421">
    <property type="entry name" value="PyrdxlP-dep_Trfase_major"/>
</dbReference>
<dbReference type="AlphaFoldDB" id="A0A6J4TN13"/>